<organism evidence="4 5">
    <name type="scientific">Acetobacter garciniae</name>
    <dbReference type="NCBI Taxonomy" id="2817435"/>
    <lineage>
        <taxon>Bacteria</taxon>
        <taxon>Pseudomonadati</taxon>
        <taxon>Pseudomonadota</taxon>
        <taxon>Alphaproteobacteria</taxon>
        <taxon>Acetobacterales</taxon>
        <taxon>Acetobacteraceae</taxon>
        <taxon>Acetobacter</taxon>
    </lineage>
</organism>
<evidence type="ECO:0000256" key="1">
    <source>
        <dbReference type="ARBA" id="ARBA00022679"/>
    </source>
</evidence>
<evidence type="ECO:0000256" key="3">
    <source>
        <dbReference type="ARBA" id="ARBA00022985"/>
    </source>
</evidence>
<name>A0A939KQU9_9PROT</name>
<dbReference type="Proteomes" id="UP000664073">
    <property type="component" value="Unassembled WGS sequence"/>
</dbReference>
<dbReference type="Gene3D" id="3.90.550.10">
    <property type="entry name" value="Spore Coat Polysaccharide Biosynthesis Protein SpsA, Chain A"/>
    <property type="match status" value="1"/>
</dbReference>
<dbReference type="NCBIfam" id="NF003952">
    <property type="entry name" value="PRK05450.1-5"/>
    <property type="match status" value="1"/>
</dbReference>
<gene>
    <name evidence="4" type="ORF">J2D77_03255</name>
</gene>
<keyword evidence="3" id="KW-0448">Lipopolysaccharide biosynthesis</keyword>
<dbReference type="EMBL" id="JAFVMH010000001">
    <property type="protein sequence ID" value="MBO1324176.1"/>
    <property type="molecule type" value="Genomic_DNA"/>
</dbReference>
<dbReference type="NCBIfam" id="TIGR00466">
    <property type="entry name" value="kdsB"/>
    <property type="match status" value="1"/>
</dbReference>
<dbReference type="InterPro" id="IPR004528">
    <property type="entry name" value="KdsB"/>
</dbReference>
<dbReference type="Pfam" id="PF02348">
    <property type="entry name" value="CTP_transf_3"/>
    <property type="match status" value="1"/>
</dbReference>
<keyword evidence="2 4" id="KW-0548">Nucleotidyltransferase</keyword>
<reference evidence="4" key="1">
    <citation type="submission" date="2021-03" db="EMBL/GenBank/DDBJ databases">
        <title>The complete genome sequence of Acetobacter sp. TBRC 12339.</title>
        <authorList>
            <person name="Charoenyingcharoen P."/>
            <person name="Yukphan P."/>
        </authorList>
    </citation>
    <scope>NUCLEOTIDE SEQUENCE</scope>
    <source>
        <strain evidence="4">TBRC 12339</strain>
    </source>
</reference>
<evidence type="ECO:0000313" key="4">
    <source>
        <dbReference type="EMBL" id="MBO1324176.1"/>
    </source>
</evidence>
<sequence length="247" mass="26136">MVSPLVVIPARLASTRLPGKPLADIAGLPMIVHVLNAALAAAIGPVVVAAADQAICDAVTRAGGMAVLTDPDLPSGSDRVWQAACRIDPAGTHDLIVNLQGDLPTFRPQDLRAVVDIMREDRFDIGTLVAPVTSEAEKNAASVVKVACDFSGAQAHAPALYFSRQSIPWGDGPLWHHVGVYGWRRAALAQFVGMAPSGLEKRENLEQLRALESGMRIGCTRIQAAPFGVDTPDDLERARSILGAANR</sequence>
<accession>A0A939KQU9</accession>
<protein>
    <submittedName>
        <fullName evidence="4">3-deoxy-manno-octulosonate cytidylyltransferase</fullName>
        <ecNumber evidence="4">2.7.7.38</ecNumber>
    </submittedName>
</protein>
<evidence type="ECO:0000313" key="5">
    <source>
        <dbReference type="Proteomes" id="UP000664073"/>
    </source>
</evidence>
<dbReference type="NCBIfam" id="NF003948">
    <property type="entry name" value="PRK05450.1-1"/>
    <property type="match status" value="1"/>
</dbReference>
<dbReference type="RefSeq" id="WP_207844820.1">
    <property type="nucleotide sequence ID" value="NZ_JAFVMH010000001.1"/>
</dbReference>
<dbReference type="PANTHER" id="PTHR42866">
    <property type="entry name" value="3-DEOXY-MANNO-OCTULOSONATE CYTIDYLYLTRANSFERASE"/>
    <property type="match status" value="1"/>
</dbReference>
<dbReference type="GO" id="GO:0005829">
    <property type="term" value="C:cytosol"/>
    <property type="evidence" value="ECO:0007669"/>
    <property type="project" value="TreeGrafter"/>
</dbReference>
<dbReference type="CDD" id="cd02517">
    <property type="entry name" value="CMP-KDO-Synthetase"/>
    <property type="match status" value="1"/>
</dbReference>
<dbReference type="PANTHER" id="PTHR42866:SF2">
    <property type="entry name" value="3-DEOXY-MANNO-OCTULOSONATE CYTIDYLYLTRANSFERASE, MITOCHONDRIAL"/>
    <property type="match status" value="1"/>
</dbReference>
<dbReference type="AlphaFoldDB" id="A0A939KQU9"/>
<evidence type="ECO:0000256" key="2">
    <source>
        <dbReference type="ARBA" id="ARBA00022695"/>
    </source>
</evidence>
<keyword evidence="5" id="KW-1185">Reference proteome</keyword>
<dbReference type="GO" id="GO:0008690">
    <property type="term" value="F:3-deoxy-manno-octulosonate cytidylyltransferase activity"/>
    <property type="evidence" value="ECO:0007669"/>
    <property type="project" value="UniProtKB-EC"/>
</dbReference>
<dbReference type="InterPro" id="IPR003329">
    <property type="entry name" value="Cytidylyl_trans"/>
</dbReference>
<dbReference type="GO" id="GO:0009103">
    <property type="term" value="P:lipopolysaccharide biosynthetic process"/>
    <property type="evidence" value="ECO:0007669"/>
    <property type="project" value="UniProtKB-KW"/>
</dbReference>
<dbReference type="SUPFAM" id="SSF53448">
    <property type="entry name" value="Nucleotide-diphospho-sugar transferases"/>
    <property type="match status" value="1"/>
</dbReference>
<proteinExistence type="predicted"/>
<keyword evidence="1 4" id="KW-0808">Transferase</keyword>
<comment type="caution">
    <text evidence="4">The sequence shown here is derived from an EMBL/GenBank/DDBJ whole genome shotgun (WGS) entry which is preliminary data.</text>
</comment>
<dbReference type="EC" id="2.7.7.38" evidence="4"/>
<dbReference type="InterPro" id="IPR029044">
    <property type="entry name" value="Nucleotide-diphossugar_trans"/>
</dbReference>